<evidence type="ECO:0000256" key="3">
    <source>
        <dbReference type="PIRSR" id="PIRSR000103-1"/>
    </source>
</evidence>
<evidence type="ECO:0000256" key="1">
    <source>
        <dbReference type="ARBA" id="ARBA00023002"/>
    </source>
</evidence>
<proteinExistence type="predicted"/>
<dbReference type="Gene3D" id="1.10.1040.10">
    <property type="entry name" value="N-(1-d-carboxylethyl)-l-norvaline Dehydrogenase, domain 2"/>
    <property type="match status" value="1"/>
</dbReference>
<dbReference type="InterPro" id="IPR006115">
    <property type="entry name" value="6PGDH_NADP-bd"/>
</dbReference>
<dbReference type="InterPro" id="IPR013328">
    <property type="entry name" value="6PGD_dom2"/>
</dbReference>
<feature type="domain" description="3-hydroxyisobutyrate dehydrogenase-like NAD-binding" evidence="5">
    <location>
        <begin position="168"/>
        <end position="288"/>
    </location>
</feature>
<dbReference type="InterPro" id="IPR008927">
    <property type="entry name" value="6-PGluconate_DH-like_C_sf"/>
</dbReference>
<dbReference type="PIRSF" id="PIRSF000103">
    <property type="entry name" value="HIBADH"/>
    <property type="match status" value="1"/>
</dbReference>
<dbReference type="GO" id="GO:0050661">
    <property type="term" value="F:NADP binding"/>
    <property type="evidence" value="ECO:0007669"/>
    <property type="project" value="InterPro"/>
</dbReference>
<dbReference type="SUPFAM" id="SSF51735">
    <property type="entry name" value="NAD(P)-binding Rossmann-fold domains"/>
    <property type="match status" value="1"/>
</dbReference>
<name>A0AAQ1KNY2_9PSED</name>
<evidence type="ECO:0000259" key="5">
    <source>
        <dbReference type="Pfam" id="PF14833"/>
    </source>
</evidence>
<comment type="caution">
    <text evidence="6">The sequence shown here is derived from an EMBL/GenBank/DDBJ whole genome shotgun (WGS) entry which is preliminary data.</text>
</comment>
<evidence type="ECO:0000313" key="6">
    <source>
        <dbReference type="EMBL" id="SFD92891.1"/>
    </source>
</evidence>
<dbReference type="InterPro" id="IPR015815">
    <property type="entry name" value="HIBADH-related"/>
</dbReference>
<dbReference type="PANTHER" id="PTHR22981">
    <property type="entry name" value="3-HYDROXYISOBUTYRATE DEHYDROGENASE-RELATED"/>
    <property type="match status" value="1"/>
</dbReference>
<dbReference type="InterPro" id="IPR036291">
    <property type="entry name" value="NAD(P)-bd_dom_sf"/>
</dbReference>
<dbReference type="GO" id="GO:0051287">
    <property type="term" value="F:NAD binding"/>
    <property type="evidence" value="ECO:0007669"/>
    <property type="project" value="InterPro"/>
</dbReference>
<feature type="active site" evidence="3">
    <location>
        <position position="174"/>
    </location>
</feature>
<evidence type="ECO:0000313" key="7">
    <source>
        <dbReference type="Proteomes" id="UP000183385"/>
    </source>
</evidence>
<dbReference type="EMBL" id="FOLS01000047">
    <property type="protein sequence ID" value="SFD92891.1"/>
    <property type="molecule type" value="Genomic_DNA"/>
</dbReference>
<keyword evidence="7" id="KW-1185">Reference proteome</keyword>
<feature type="domain" description="6-phosphogluconate dehydrogenase NADP-binding" evidence="4">
    <location>
        <begin position="7"/>
        <end position="164"/>
    </location>
</feature>
<dbReference type="AlphaFoldDB" id="A0AAQ1KNY2"/>
<dbReference type="SUPFAM" id="SSF48179">
    <property type="entry name" value="6-phosphogluconate dehydrogenase C-terminal domain-like"/>
    <property type="match status" value="1"/>
</dbReference>
<dbReference type="Gene3D" id="3.40.50.720">
    <property type="entry name" value="NAD(P)-binding Rossmann-like Domain"/>
    <property type="match status" value="1"/>
</dbReference>
<sequence length="300" mass="30921">MSKRIDLGWIGLGQMGAPMAERLLGEDVTLHVFDRNAQVLDAFSRKGAVVHGSPREVADAAEIVFACLPSPAISKSVALDEGGVIFGERVRLYVETSTIGRDCIQAIAAGLAAKNVALVDGPISGGAPAAREGRLTMMVSGPPPAVDEVLPWLGRIGRQVTNLGGQAGQAQIMKLVNNLVMAANMVVAAEGLALGSKAGLDAATMLEVLAASTGSSRALTEILAQALKPGSYSFGAHLSIVAKDVALGVHEASALEVPVPGLEAVRAIWAAAVADGHSDEDFTSIIRFVEKQAGTEVRSA</sequence>
<keyword evidence="1" id="KW-0560">Oxidoreductase</keyword>
<dbReference type="InterPro" id="IPR029154">
    <property type="entry name" value="HIBADH-like_NADP-bd"/>
</dbReference>
<dbReference type="Pfam" id="PF03446">
    <property type="entry name" value="NAD_binding_2"/>
    <property type="match status" value="1"/>
</dbReference>
<organism evidence="6 7">
    <name type="scientific">Pseudomonas citronellolis</name>
    <dbReference type="NCBI Taxonomy" id="53408"/>
    <lineage>
        <taxon>Bacteria</taxon>
        <taxon>Pseudomonadati</taxon>
        <taxon>Pseudomonadota</taxon>
        <taxon>Gammaproteobacteria</taxon>
        <taxon>Pseudomonadales</taxon>
        <taxon>Pseudomonadaceae</taxon>
        <taxon>Pseudomonas</taxon>
    </lineage>
</organism>
<gene>
    <name evidence="6" type="ORF">SAMN05216577_14726</name>
</gene>
<dbReference type="PANTHER" id="PTHR22981:SF7">
    <property type="entry name" value="3-HYDROXYISOBUTYRATE DEHYDROGENASE, MITOCHONDRIAL"/>
    <property type="match status" value="1"/>
</dbReference>
<dbReference type="Proteomes" id="UP000183385">
    <property type="component" value="Unassembled WGS sequence"/>
</dbReference>
<keyword evidence="2" id="KW-0520">NAD</keyword>
<evidence type="ECO:0000256" key="2">
    <source>
        <dbReference type="ARBA" id="ARBA00023027"/>
    </source>
</evidence>
<dbReference type="Pfam" id="PF14833">
    <property type="entry name" value="NAD_binding_11"/>
    <property type="match status" value="1"/>
</dbReference>
<accession>A0AAQ1KNY2</accession>
<evidence type="ECO:0000259" key="4">
    <source>
        <dbReference type="Pfam" id="PF03446"/>
    </source>
</evidence>
<reference evidence="6 7" key="1">
    <citation type="submission" date="2016-10" db="EMBL/GenBank/DDBJ databases">
        <authorList>
            <person name="Varghese N."/>
            <person name="Submissions S."/>
        </authorList>
    </citation>
    <scope>NUCLEOTIDE SEQUENCE [LARGE SCALE GENOMIC DNA]</scope>
    <source>
        <strain evidence="6 7">LMG 18378</strain>
    </source>
</reference>
<dbReference type="GO" id="GO:0016616">
    <property type="term" value="F:oxidoreductase activity, acting on the CH-OH group of donors, NAD or NADP as acceptor"/>
    <property type="evidence" value="ECO:0007669"/>
    <property type="project" value="TreeGrafter"/>
</dbReference>
<protein>
    <submittedName>
        <fullName evidence="6">3-hydroxyisobutyrate dehydrogenase</fullName>
    </submittedName>
</protein>
<dbReference type="RefSeq" id="WP_083426869.1">
    <property type="nucleotide sequence ID" value="NZ_FOLS01000047.1"/>
</dbReference>